<evidence type="ECO:0000256" key="2">
    <source>
        <dbReference type="SAM" id="MobiDB-lite"/>
    </source>
</evidence>
<dbReference type="Gene3D" id="2.130.10.10">
    <property type="entry name" value="YVTN repeat-like/Quinoprotein amine dehydrogenase"/>
    <property type="match status" value="2"/>
</dbReference>
<dbReference type="InterPro" id="IPR001680">
    <property type="entry name" value="WD40_rpt"/>
</dbReference>
<dbReference type="Pfam" id="PF12894">
    <property type="entry name" value="ANAPC4_WD40"/>
    <property type="match status" value="1"/>
</dbReference>
<dbReference type="Pfam" id="PF23138">
    <property type="entry name" value="CTLH_Armc9"/>
    <property type="match status" value="1"/>
</dbReference>
<dbReference type="PROSITE" id="PS50082">
    <property type="entry name" value="WD_REPEATS_2"/>
    <property type="match status" value="3"/>
</dbReference>
<dbReference type="PANTHER" id="PTHR47198">
    <property type="entry name" value="OS05G0299300 PROTEIN"/>
    <property type="match status" value="1"/>
</dbReference>
<dbReference type="PANTHER" id="PTHR47198:SF1">
    <property type="entry name" value="WD REPEAT-CONTAINING PROTEIN 91-LIKE ISOFORM X1"/>
    <property type="match status" value="1"/>
</dbReference>
<feature type="repeat" description="WD" evidence="1">
    <location>
        <begin position="695"/>
        <end position="730"/>
    </location>
</feature>
<dbReference type="PROSITE" id="PS50294">
    <property type="entry name" value="WD_REPEATS_REGION"/>
    <property type="match status" value="2"/>
</dbReference>
<dbReference type="InterPro" id="IPR036322">
    <property type="entry name" value="WD40_repeat_dom_sf"/>
</dbReference>
<dbReference type="Pfam" id="PF00400">
    <property type="entry name" value="WD40"/>
    <property type="match status" value="2"/>
</dbReference>
<evidence type="ECO:0000259" key="3">
    <source>
        <dbReference type="Pfam" id="PF12894"/>
    </source>
</evidence>
<evidence type="ECO:0000313" key="5">
    <source>
        <dbReference type="EMBL" id="CAL0316024.1"/>
    </source>
</evidence>
<gene>
    <name evidence="5" type="ORF">LLUT_LOCUS17084</name>
</gene>
<feature type="region of interest" description="Disordered" evidence="2">
    <location>
        <begin position="310"/>
        <end position="404"/>
    </location>
</feature>
<name>A0AAV1X2V6_LUPLU</name>
<feature type="compositionally biased region" description="Low complexity" evidence="2">
    <location>
        <begin position="355"/>
        <end position="376"/>
    </location>
</feature>
<feature type="repeat" description="WD" evidence="1">
    <location>
        <begin position="413"/>
        <end position="454"/>
    </location>
</feature>
<protein>
    <recommendedName>
        <fullName evidence="7">Anaphase-promoting complex subunit 4 WD40 domain-containing protein</fullName>
    </recommendedName>
</protein>
<evidence type="ECO:0008006" key="7">
    <source>
        <dbReference type="Google" id="ProtNLM"/>
    </source>
</evidence>
<dbReference type="InterPro" id="IPR056327">
    <property type="entry name" value="ARMC9_CTLH-like_dom"/>
</dbReference>
<dbReference type="InterPro" id="IPR024977">
    <property type="entry name" value="Apc4-like_WD40_dom"/>
</dbReference>
<dbReference type="SMART" id="SM00320">
    <property type="entry name" value="WD40"/>
    <property type="match status" value="5"/>
</dbReference>
<accession>A0AAV1X2V6</accession>
<dbReference type="Proteomes" id="UP001497480">
    <property type="component" value="Unassembled WGS sequence"/>
</dbReference>
<reference evidence="5 6" key="1">
    <citation type="submission" date="2024-03" db="EMBL/GenBank/DDBJ databases">
        <authorList>
            <person name="Martinez-Hernandez J."/>
        </authorList>
    </citation>
    <scope>NUCLEOTIDE SEQUENCE [LARGE SCALE GENOMIC DNA]</scope>
</reference>
<keyword evidence="6" id="KW-1185">Reference proteome</keyword>
<comment type="caution">
    <text evidence="5">The sequence shown here is derived from an EMBL/GenBank/DDBJ whole genome shotgun (WGS) entry which is preliminary data.</text>
</comment>
<dbReference type="AlphaFoldDB" id="A0AAV1X2V6"/>
<proteinExistence type="predicted"/>
<dbReference type="SUPFAM" id="SSF50978">
    <property type="entry name" value="WD40 repeat-like"/>
    <property type="match status" value="1"/>
</dbReference>
<organism evidence="5 6">
    <name type="scientific">Lupinus luteus</name>
    <name type="common">European yellow lupine</name>
    <dbReference type="NCBI Taxonomy" id="3873"/>
    <lineage>
        <taxon>Eukaryota</taxon>
        <taxon>Viridiplantae</taxon>
        <taxon>Streptophyta</taxon>
        <taxon>Embryophyta</taxon>
        <taxon>Tracheophyta</taxon>
        <taxon>Spermatophyta</taxon>
        <taxon>Magnoliopsida</taxon>
        <taxon>eudicotyledons</taxon>
        <taxon>Gunneridae</taxon>
        <taxon>Pentapetalae</taxon>
        <taxon>rosids</taxon>
        <taxon>fabids</taxon>
        <taxon>Fabales</taxon>
        <taxon>Fabaceae</taxon>
        <taxon>Papilionoideae</taxon>
        <taxon>50 kb inversion clade</taxon>
        <taxon>genistoids sensu lato</taxon>
        <taxon>core genistoids</taxon>
        <taxon>Genisteae</taxon>
        <taxon>Lupinus</taxon>
    </lineage>
</organism>
<dbReference type="InterPro" id="IPR015943">
    <property type="entry name" value="WD40/YVTN_repeat-like_dom_sf"/>
</dbReference>
<evidence type="ECO:0000256" key="1">
    <source>
        <dbReference type="PROSITE-ProRule" id="PRU00221"/>
    </source>
</evidence>
<sequence length="730" mass="81195">MGGTSKICNSEVWCGFLHQTIKQESIKSLSHVVKLVCKSFTSLFLIENYRKSEYNIFTVLATTFRHRFRLTVVTAGTGTTNRGPSSLPQKAMENMEYAEELVREFLVFRGFTNTLQSYDSELRSDIGQSFQLDKILDLIFSLYIPKFQSHNLISLLGFFNNYLSEATLVSTFSKLQTSLLRFYVVHALQSNRADKVYEFFETYGAELLQKSQGWTHWFALPHMKNPNLDPEFKIFFTKEWYEALRLSVRNFFSEIFNATRLPALLKISSEMNATNLLKRDVLHLNLKLSKLQALLEEKEAQLCHFSSMEGTFSSSSNLREDSTHMSKDSPEVFPTVLPRAGQSEISQVVDGPENIKSQSISSKSGDDSTSLLNDNLGNGGTGNPTQKGHDNSIIENSGEEDFPEVKVEHQETFLGHTSPITRCRFSVSGNNIASASLDGTVRIWTYDTSTPVSRNATIYCGTEILSLDWECKSDRLLLIGTSDGCIKAWNVDAKRVVCDLSTTEAFPSVLDIKCSPVEPIFVSAAASGGVGSNYSDNLGFASLTVWNMKTWKAMTVLPLGEDPPAITSLCFNHNGKILAASAIDGMIHMFDMSAGLQITGWPAHDSSISSILFGPDETSLFSLGSDGKIFEWSLQNPGQILWSRDCSRFCYPLKDSKYCRHEMALDANGRRLLVTSSLVRAPIYQVQGELSGWRTLAHGAPITAVDWHPTLPIFLTGSADNSVRVTSLSS</sequence>
<evidence type="ECO:0000259" key="4">
    <source>
        <dbReference type="Pfam" id="PF23138"/>
    </source>
</evidence>
<dbReference type="EMBL" id="CAXHTB010000012">
    <property type="protein sequence ID" value="CAL0316024.1"/>
    <property type="molecule type" value="Genomic_DNA"/>
</dbReference>
<evidence type="ECO:0000313" key="6">
    <source>
        <dbReference type="Proteomes" id="UP001497480"/>
    </source>
</evidence>
<keyword evidence="1" id="KW-0853">WD repeat</keyword>
<feature type="repeat" description="WD" evidence="1">
    <location>
        <begin position="601"/>
        <end position="636"/>
    </location>
</feature>
<feature type="domain" description="Anaphase-promoting complex subunit 4-like WD40" evidence="3">
    <location>
        <begin position="560"/>
        <end position="613"/>
    </location>
</feature>
<feature type="domain" description="ARMC9 CTLH-like" evidence="4">
    <location>
        <begin position="146"/>
        <end position="257"/>
    </location>
</feature>
<feature type="compositionally biased region" description="Basic and acidic residues" evidence="2">
    <location>
        <begin position="318"/>
        <end position="330"/>
    </location>
</feature>